<proteinExistence type="predicted"/>
<sequence>METMLKCLFLIFQSPSWERTSPSSARRMNPKSLLAALKSEKSDHVKALLKSADTSQWPTEVLLPFTLREVLRALPNARELNYVANSFRLFSTLRRLHELQRREAAELHRLSLLAESVHTMMQYDHAGDVNKLSDFVMRRYQTVVRLYACRRYMPQFKYLVTVCHRRSRLLKFKKRSSSLLVKILDKLKRRGLNFVEALIAVMIR</sequence>
<accession>A0A016VCC8</accession>
<comment type="caution">
    <text evidence="1">The sequence shown here is derived from an EMBL/GenBank/DDBJ whole genome shotgun (WGS) entry which is preliminary data.</text>
</comment>
<gene>
    <name evidence="1" type="primary">Acey_s0013.g2054</name>
    <name evidence="1" type="ORF">Y032_0013g2054</name>
</gene>
<dbReference type="EMBL" id="JARK01001349">
    <property type="protein sequence ID" value="EYC24692.1"/>
    <property type="molecule type" value="Genomic_DNA"/>
</dbReference>
<evidence type="ECO:0000313" key="2">
    <source>
        <dbReference type="Proteomes" id="UP000024635"/>
    </source>
</evidence>
<dbReference type="OrthoDB" id="5833177at2759"/>
<keyword evidence="2" id="KW-1185">Reference proteome</keyword>
<evidence type="ECO:0000313" key="1">
    <source>
        <dbReference type="EMBL" id="EYC24692.1"/>
    </source>
</evidence>
<reference evidence="2" key="1">
    <citation type="journal article" date="2015" name="Nat. Genet.">
        <title>The genome and transcriptome of the zoonotic hookworm Ancylostoma ceylanicum identify infection-specific gene families.</title>
        <authorList>
            <person name="Schwarz E.M."/>
            <person name="Hu Y."/>
            <person name="Antoshechkin I."/>
            <person name="Miller M.M."/>
            <person name="Sternberg P.W."/>
            <person name="Aroian R.V."/>
        </authorList>
    </citation>
    <scope>NUCLEOTIDE SEQUENCE</scope>
    <source>
        <strain evidence="2">HY135</strain>
    </source>
</reference>
<organism evidence="1 2">
    <name type="scientific">Ancylostoma ceylanicum</name>
    <dbReference type="NCBI Taxonomy" id="53326"/>
    <lineage>
        <taxon>Eukaryota</taxon>
        <taxon>Metazoa</taxon>
        <taxon>Ecdysozoa</taxon>
        <taxon>Nematoda</taxon>
        <taxon>Chromadorea</taxon>
        <taxon>Rhabditida</taxon>
        <taxon>Rhabditina</taxon>
        <taxon>Rhabditomorpha</taxon>
        <taxon>Strongyloidea</taxon>
        <taxon>Ancylostomatidae</taxon>
        <taxon>Ancylostomatinae</taxon>
        <taxon>Ancylostoma</taxon>
    </lineage>
</organism>
<dbReference type="AlphaFoldDB" id="A0A016VCC8"/>
<dbReference type="Proteomes" id="UP000024635">
    <property type="component" value="Unassembled WGS sequence"/>
</dbReference>
<name>A0A016VCC8_9BILA</name>
<protein>
    <submittedName>
        <fullName evidence="1">Uncharacterized protein</fullName>
    </submittedName>
</protein>